<evidence type="ECO:0000256" key="5">
    <source>
        <dbReference type="ARBA" id="ARBA00023002"/>
    </source>
</evidence>
<evidence type="ECO:0000256" key="4">
    <source>
        <dbReference type="ARBA" id="ARBA00022827"/>
    </source>
</evidence>
<dbReference type="InterPro" id="IPR006076">
    <property type="entry name" value="FAD-dep_OxRdtase"/>
</dbReference>
<keyword evidence="4 6" id="KW-0274">FAD</keyword>
<comment type="similarity">
    <text evidence="2">Belongs to the DAMOX/DASOX family.</text>
</comment>
<feature type="binding site" evidence="6">
    <location>
        <position position="325"/>
    </location>
    <ligand>
        <name>D-dopa</name>
        <dbReference type="ChEBI" id="CHEBI:149689"/>
    </ligand>
</feature>
<dbReference type="GO" id="GO:0071949">
    <property type="term" value="F:FAD binding"/>
    <property type="evidence" value="ECO:0007669"/>
    <property type="project" value="InterPro"/>
</dbReference>
<evidence type="ECO:0000256" key="2">
    <source>
        <dbReference type="ARBA" id="ARBA00006730"/>
    </source>
</evidence>
<feature type="binding site" evidence="6">
    <location>
        <begin position="46"/>
        <end position="47"/>
    </location>
    <ligand>
        <name>FAD</name>
        <dbReference type="ChEBI" id="CHEBI:57692"/>
    </ligand>
</feature>
<dbReference type="GO" id="GO:0003884">
    <property type="term" value="F:D-amino-acid oxidase activity"/>
    <property type="evidence" value="ECO:0007669"/>
    <property type="project" value="InterPro"/>
</dbReference>
<keyword evidence="9" id="KW-1185">Reference proteome</keyword>
<dbReference type="SUPFAM" id="SSF51971">
    <property type="entry name" value="Nucleotide-binding domain"/>
    <property type="match status" value="1"/>
</dbReference>
<feature type="domain" description="FAD dependent oxidoreductase" evidence="7">
    <location>
        <begin position="4"/>
        <end position="341"/>
    </location>
</feature>
<organism evidence="8 9">
    <name type="scientific">[Candida] railenensis</name>
    <dbReference type="NCBI Taxonomy" id="45579"/>
    <lineage>
        <taxon>Eukaryota</taxon>
        <taxon>Fungi</taxon>
        <taxon>Dikarya</taxon>
        <taxon>Ascomycota</taxon>
        <taxon>Saccharomycotina</taxon>
        <taxon>Pichiomycetes</taxon>
        <taxon>Debaryomycetaceae</taxon>
        <taxon>Kurtzmaniella</taxon>
    </lineage>
</organism>
<dbReference type="Gene3D" id="3.40.50.720">
    <property type="entry name" value="NAD(P)-binding Rossmann-like Domain"/>
    <property type="match status" value="1"/>
</dbReference>
<dbReference type="GO" id="GO:0005737">
    <property type="term" value="C:cytoplasm"/>
    <property type="evidence" value="ECO:0007669"/>
    <property type="project" value="TreeGrafter"/>
</dbReference>
<dbReference type="GO" id="GO:0019478">
    <property type="term" value="P:D-amino acid catabolic process"/>
    <property type="evidence" value="ECO:0007669"/>
    <property type="project" value="TreeGrafter"/>
</dbReference>
<dbReference type="PANTHER" id="PTHR11530">
    <property type="entry name" value="D-AMINO ACID OXIDASE"/>
    <property type="match status" value="1"/>
</dbReference>
<evidence type="ECO:0000256" key="1">
    <source>
        <dbReference type="ARBA" id="ARBA00001974"/>
    </source>
</evidence>
<protein>
    <submittedName>
        <fullName evidence="8">D-amino-acid oxidase</fullName>
    </submittedName>
</protein>
<gene>
    <name evidence="8" type="ORF">CLIB1423_01S00188</name>
</gene>
<feature type="binding site" evidence="6">
    <location>
        <position position="229"/>
    </location>
    <ligand>
        <name>D-dopa</name>
        <dbReference type="ChEBI" id="CHEBI:149689"/>
    </ligand>
</feature>
<proteinExistence type="inferred from homology"/>
<dbReference type="PIRSF" id="PIRSF000189">
    <property type="entry name" value="D-aa_oxidase"/>
    <property type="match status" value="1"/>
</dbReference>
<evidence type="ECO:0000313" key="9">
    <source>
        <dbReference type="Proteomes" id="UP000837801"/>
    </source>
</evidence>
<dbReference type="AlphaFoldDB" id="A0A9P0QK97"/>
<name>A0A9P0QK97_9ASCO</name>
<sequence>MTKYVVVGAGIIGLYTAFNLLDKGVKAKDITIVAQYLPGDESINYTSPYAGGNFSCITGNDPETLHFDKLTYLSLGRIQRALGGPSCGLDRCTSYEHWEHKPPPVKIESLKSYLDQYEETPVEKLPANCAYGIKFLSWSFNCPKFLSNFHDYLAFTRGVKIVRKTLTHISQGFVSAETKVVLNCTGLGSHKLGGVNDTKCYPTRGQVVVIKAPHIKENVMFWGSDFATYIIKRPYSNDQLILGGFMEKDNWTADTFGEQTKDILRRTTTLFPKILNENSGGANLKDVEILRVVSGLRPSRHGGVRIERELIDEGKIVVHNYGASGYGYQAGFGMGEKAARLAIAKETKI</sequence>
<comment type="caution">
    <text evidence="8">The sequence shown here is derived from an EMBL/GenBank/DDBJ whole genome shotgun (WGS) entry which is preliminary data.</text>
</comment>
<dbReference type="EMBL" id="CAKXYY010000001">
    <property type="protein sequence ID" value="CAH2350002.1"/>
    <property type="molecule type" value="Genomic_DNA"/>
</dbReference>
<dbReference type="Pfam" id="PF01266">
    <property type="entry name" value="DAO"/>
    <property type="match status" value="1"/>
</dbReference>
<dbReference type="SUPFAM" id="SSF54373">
    <property type="entry name" value="FAD-linked reductases, C-terminal domain"/>
    <property type="match status" value="1"/>
</dbReference>
<keyword evidence="5" id="KW-0560">Oxidoreductase</keyword>
<feature type="binding site" evidence="6">
    <location>
        <position position="297"/>
    </location>
    <ligand>
        <name>D-dopa</name>
        <dbReference type="ChEBI" id="CHEBI:149689"/>
    </ligand>
</feature>
<evidence type="ECO:0000256" key="3">
    <source>
        <dbReference type="ARBA" id="ARBA00022630"/>
    </source>
</evidence>
<evidence type="ECO:0000256" key="6">
    <source>
        <dbReference type="PIRSR" id="PIRSR000189-1"/>
    </source>
</evidence>
<dbReference type="OrthoDB" id="2015447at2759"/>
<comment type="cofactor">
    <cofactor evidence="1 6">
        <name>FAD</name>
        <dbReference type="ChEBI" id="CHEBI:57692"/>
    </cofactor>
</comment>
<accession>A0A9P0QK97</accession>
<keyword evidence="3" id="KW-0285">Flavoprotein</keyword>
<evidence type="ECO:0000259" key="7">
    <source>
        <dbReference type="Pfam" id="PF01266"/>
    </source>
</evidence>
<dbReference type="PANTHER" id="PTHR11530:SF11">
    <property type="entry name" value="D-ASPARTATE OXIDASE"/>
    <property type="match status" value="1"/>
</dbReference>
<feature type="binding site" evidence="6">
    <location>
        <position position="185"/>
    </location>
    <ligand>
        <name>FAD</name>
        <dbReference type="ChEBI" id="CHEBI:57692"/>
    </ligand>
</feature>
<evidence type="ECO:0000313" key="8">
    <source>
        <dbReference type="EMBL" id="CAH2350002.1"/>
    </source>
</evidence>
<dbReference type="Gene3D" id="3.30.9.10">
    <property type="entry name" value="D-Amino Acid Oxidase, subunit A, domain 2"/>
    <property type="match status" value="1"/>
</dbReference>
<dbReference type="Proteomes" id="UP000837801">
    <property type="component" value="Unassembled WGS sequence"/>
</dbReference>
<reference evidence="8" key="1">
    <citation type="submission" date="2022-03" db="EMBL/GenBank/DDBJ databases">
        <authorList>
            <person name="Legras J.-L."/>
            <person name="Devillers H."/>
            <person name="Grondin C."/>
        </authorList>
    </citation>
    <scope>NUCLEOTIDE SEQUENCE</scope>
    <source>
        <strain evidence="8">CLIB 1423</strain>
    </source>
</reference>
<dbReference type="InterPro" id="IPR023209">
    <property type="entry name" value="DAO"/>
</dbReference>